<keyword evidence="2" id="KW-1185">Reference proteome</keyword>
<organism evidence="1 2">
    <name type="scientific">Methylobacterium tardum</name>
    <dbReference type="NCBI Taxonomy" id="374432"/>
    <lineage>
        <taxon>Bacteria</taxon>
        <taxon>Pseudomonadati</taxon>
        <taxon>Pseudomonadota</taxon>
        <taxon>Alphaproteobacteria</taxon>
        <taxon>Hyphomicrobiales</taxon>
        <taxon>Methylobacteriaceae</taxon>
        <taxon>Methylobacterium</taxon>
    </lineage>
</organism>
<evidence type="ECO:0000313" key="2">
    <source>
        <dbReference type="Proteomes" id="UP001157440"/>
    </source>
</evidence>
<sequence length="299" mass="31718">MTAPPTLATSLAPHPARRITGAREIGHLNQYRCVESWRASGFHVVSVNAADEADAIRTAYPDMPVLVAERDARDLCRRPLIPVSEMIRALQVAGVTWGGIASADVRVADPDLLRRVVNEGRSGGRPIFLNRANVVHPCDDAGVLDPSGPSAVLFDVGRAAGLDVEPFAVGLPGWGRALAMALLLAGSQATCPAAAALLHLNHPRAWGEDLHQRFFAAFRTRFSSELAVLQCEKGADAQAAVADLGRHAETYADLAARRPGESGTAETARRYRAAYAAAVADLIRDLAVAAPQAEISGRT</sequence>
<dbReference type="AlphaFoldDB" id="A0AA37TFN6"/>
<comment type="caution">
    <text evidence="1">The sequence shown here is derived from an EMBL/GenBank/DDBJ whole genome shotgun (WGS) entry which is preliminary data.</text>
</comment>
<accession>A0AA37TFN6</accession>
<reference evidence="2" key="1">
    <citation type="journal article" date="2019" name="Int. J. Syst. Evol. Microbiol.">
        <title>The Global Catalogue of Microorganisms (GCM) 10K type strain sequencing project: providing services to taxonomists for standard genome sequencing and annotation.</title>
        <authorList>
            <consortium name="The Broad Institute Genomics Platform"/>
            <consortium name="The Broad Institute Genome Sequencing Center for Infectious Disease"/>
            <person name="Wu L."/>
            <person name="Ma J."/>
        </authorList>
    </citation>
    <scope>NUCLEOTIDE SEQUENCE [LARGE SCALE GENOMIC DNA]</scope>
    <source>
        <strain evidence="2">NBRC 103632</strain>
    </source>
</reference>
<evidence type="ECO:0000313" key="1">
    <source>
        <dbReference type="EMBL" id="GLS69904.1"/>
    </source>
</evidence>
<protein>
    <submittedName>
        <fullName evidence="1">Uncharacterized protein</fullName>
    </submittedName>
</protein>
<dbReference type="Proteomes" id="UP001157440">
    <property type="component" value="Unassembled WGS sequence"/>
</dbReference>
<gene>
    <name evidence="1" type="ORF">GCM10007890_19170</name>
</gene>
<name>A0AA37TFN6_9HYPH</name>
<dbReference type="EMBL" id="BSPL01000012">
    <property type="protein sequence ID" value="GLS69904.1"/>
    <property type="molecule type" value="Genomic_DNA"/>
</dbReference>
<dbReference type="RefSeq" id="WP_238199340.1">
    <property type="nucleotide sequence ID" value="NZ_BPQZ01000035.1"/>
</dbReference>
<proteinExistence type="predicted"/>